<dbReference type="EMBL" id="MDYL01000037">
    <property type="protein sequence ID" value="OQD67386.1"/>
    <property type="molecule type" value="Genomic_DNA"/>
</dbReference>
<evidence type="ECO:0000256" key="1">
    <source>
        <dbReference type="SAM" id="Phobius"/>
    </source>
</evidence>
<name>A0A1V6NSP9_PENDC</name>
<dbReference type="Proteomes" id="UP000191522">
    <property type="component" value="Unassembled WGS sequence"/>
</dbReference>
<reference evidence="3" key="1">
    <citation type="journal article" date="2017" name="Nat. Microbiol.">
        <title>Global analysis of biosynthetic gene clusters reveals vast potential of secondary metabolite production in Penicillium species.</title>
        <authorList>
            <person name="Nielsen J.C."/>
            <person name="Grijseels S."/>
            <person name="Prigent S."/>
            <person name="Ji B."/>
            <person name="Dainat J."/>
            <person name="Nielsen K.F."/>
            <person name="Frisvad J.C."/>
            <person name="Workman M."/>
            <person name="Nielsen J."/>
        </authorList>
    </citation>
    <scope>NUCLEOTIDE SEQUENCE [LARGE SCALE GENOMIC DNA]</scope>
    <source>
        <strain evidence="3">IBT 11843</strain>
    </source>
</reference>
<evidence type="ECO:0000313" key="2">
    <source>
        <dbReference type="EMBL" id="OQD67386.1"/>
    </source>
</evidence>
<keyword evidence="1" id="KW-0812">Transmembrane</keyword>
<gene>
    <name evidence="2" type="ORF">PENDEC_c037G03578</name>
</gene>
<dbReference type="AlphaFoldDB" id="A0A1V6NSP9"/>
<proteinExistence type="predicted"/>
<keyword evidence="3" id="KW-1185">Reference proteome</keyword>
<keyword evidence="1" id="KW-1133">Transmembrane helix</keyword>
<dbReference type="OrthoDB" id="4338216at2759"/>
<sequence>MDTFLVFFTDWLLPEYPDGYLLATFVYLFFFVLAVANFLRSIMVHLAGTSTGWLPISKERLQELVAAQESIYSVISDYCEKKGRSLEESIHAVPGVSIFRPDPDRKPMVNYSFVTEHSMSNGDFHRSYSGSTGSSSINPEAAAFSPGDPPVFRGVRTPEEFMASLRAAQARRRASAAIPARRIVFGNLPEGTSVSDVLCMVHGGAVERAWSVVEGEVIVQFIDDGACARYYAIHSAGILVHGNHVITVAQPDNTDPLTPRQRERIMSGVTRLVSISGIVNEAFVNLCTITKGYEIDHILLAECDRPGISYVFFRNITHAWDFKIHAEEDVDNWGDCVFDYIPDPCLVARGFHENNLETRFCDAVTLDNN</sequence>
<dbReference type="STRING" id="69771.A0A1V6NSP9"/>
<evidence type="ECO:0000313" key="3">
    <source>
        <dbReference type="Proteomes" id="UP000191522"/>
    </source>
</evidence>
<protein>
    <recommendedName>
        <fullName evidence="4">RRM domain-containing protein</fullName>
    </recommendedName>
</protein>
<evidence type="ECO:0008006" key="4">
    <source>
        <dbReference type="Google" id="ProtNLM"/>
    </source>
</evidence>
<accession>A0A1V6NSP9</accession>
<keyword evidence="1" id="KW-0472">Membrane</keyword>
<feature type="transmembrane region" description="Helical" evidence="1">
    <location>
        <begin position="20"/>
        <end position="39"/>
    </location>
</feature>
<dbReference type="OMA" id="RNITHAW"/>
<organism evidence="2 3">
    <name type="scientific">Penicillium decumbens</name>
    <dbReference type="NCBI Taxonomy" id="69771"/>
    <lineage>
        <taxon>Eukaryota</taxon>
        <taxon>Fungi</taxon>
        <taxon>Dikarya</taxon>
        <taxon>Ascomycota</taxon>
        <taxon>Pezizomycotina</taxon>
        <taxon>Eurotiomycetes</taxon>
        <taxon>Eurotiomycetidae</taxon>
        <taxon>Eurotiales</taxon>
        <taxon>Aspergillaceae</taxon>
        <taxon>Penicillium</taxon>
    </lineage>
</organism>
<comment type="caution">
    <text evidence="2">The sequence shown here is derived from an EMBL/GenBank/DDBJ whole genome shotgun (WGS) entry which is preliminary data.</text>
</comment>